<dbReference type="HOGENOM" id="CLU_017718_8_0_1"/>
<evidence type="ECO:0000256" key="8">
    <source>
        <dbReference type="SAM" id="Coils"/>
    </source>
</evidence>
<dbReference type="InterPro" id="IPR016491">
    <property type="entry name" value="Septin"/>
</dbReference>
<dbReference type="FunFam" id="3.40.50.300:FF:000162">
    <property type="entry name" value="septin-7 isoform X1"/>
    <property type="match status" value="1"/>
</dbReference>
<dbReference type="Pfam" id="PF00735">
    <property type="entry name" value="Septin"/>
    <property type="match status" value="2"/>
</dbReference>
<keyword evidence="4 8" id="KW-0175">Coiled coil</keyword>
<gene>
    <name evidence="11" type="ORF">Kpol_1027p4</name>
</gene>
<dbReference type="GO" id="GO:0000281">
    <property type="term" value="P:mitotic cytokinesis"/>
    <property type="evidence" value="ECO:0007669"/>
    <property type="project" value="EnsemblFungi"/>
</dbReference>
<dbReference type="AlphaFoldDB" id="A7TQK9"/>
<evidence type="ECO:0000256" key="9">
    <source>
        <dbReference type="SAM" id="MobiDB-lite"/>
    </source>
</evidence>
<keyword evidence="2" id="KW-0132">Cell division</keyword>
<dbReference type="GO" id="GO:0005619">
    <property type="term" value="C:ascospore wall"/>
    <property type="evidence" value="ECO:0007669"/>
    <property type="project" value="EnsemblFungi"/>
</dbReference>
<dbReference type="GO" id="GO:0005628">
    <property type="term" value="C:prospore membrane"/>
    <property type="evidence" value="ECO:0007669"/>
    <property type="project" value="EnsemblFungi"/>
</dbReference>
<evidence type="ECO:0000256" key="4">
    <source>
        <dbReference type="ARBA" id="ARBA00023054"/>
    </source>
</evidence>
<dbReference type="PROSITE" id="PS51719">
    <property type="entry name" value="G_SEPTIN"/>
    <property type="match status" value="1"/>
</dbReference>
<dbReference type="PhylomeDB" id="A7TQK9"/>
<dbReference type="CDD" id="cd01850">
    <property type="entry name" value="CDC_Septin"/>
    <property type="match status" value="1"/>
</dbReference>
<feature type="domain" description="Septin-type G" evidence="10">
    <location>
        <begin position="108"/>
        <end position="430"/>
    </location>
</feature>
<evidence type="ECO:0000313" key="11">
    <source>
        <dbReference type="EMBL" id="EDO15430.1"/>
    </source>
</evidence>
<keyword evidence="3 7" id="KW-0547">Nucleotide-binding</keyword>
<evidence type="ECO:0000256" key="7">
    <source>
        <dbReference type="RuleBase" id="RU004560"/>
    </source>
</evidence>
<dbReference type="KEGG" id="vpo:Kpol_1027p4"/>
<dbReference type="OrthoDB" id="416553at2759"/>
<dbReference type="GO" id="GO:0005525">
    <property type="term" value="F:GTP binding"/>
    <property type="evidence" value="ECO:0007669"/>
    <property type="project" value="UniProtKB-KW"/>
</dbReference>
<evidence type="ECO:0000256" key="3">
    <source>
        <dbReference type="ARBA" id="ARBA00022741"/>
    </source>
</evidence>
<dbReference type="GO" id="GO:0031105">
    <property type="term" value="C:septin complex"/>
    <property type="evidence" value="ECO:0007669"/>
    <property type="project" value="EnsemblFungi"/>
</dbReference>
<dbReference type="GO" id="GO:0000921">
    <property type="term" value="P:septin ring assembly"/>
    <property type="evidence" value="ECO:0007669"/>
    <property type="project" value="EnsemblFungi"/>
</dbReference>
<feature type="coiled-coil region" evidence="8">
    <location>
        <begin position="446"/>
        <end position="524"/>
    </location>
</feature>
<dbReference type="GO" id="GO:0005200">
    <property type="term" value="F:structural constituent of cytoskeleton"/>
    <property type="evidence" value="ECO:0007669"/>
    <property type="project" value="EnsemblFungi"/>
</dbReference>
<evidence type="ECO:0000313" key="12">
    <source>
        <dbReference type="Proteomes" id="UP000000267"/>
    </source>
</evidence>
<dbReference type="FunCoup" id="A7TQK9">
    <property type="interactions" value="546"/>
</dbReference>
<name>A7TQK9_VANPO</name>
<evidence type="ECO:0000256" key="2">
    <source>
        <dbReference type="ARBA" id="ARBA00022618"/>
    </source>
</evidence>
<protein>
    <recommendedName>
        <fullName evidence="10">Septin-type G domain-containing protein</fullName>
    </recommendedName>
</protein>
<dbReference type="GO" id="GO:0070273">
    <property type="term" value="F:phosphatidylinositol-4-phosphate binding"/>
    <property type="evidence" value="ECO:0007669"/>
    <property type="project" value="EnsemblFungi"/>
</dbReference>
<dbReference type="InParanoid" id="A7TQK9"/>
<evidence type="ECO:0000256" key="5">
    <source>
        <dbReference type="ARBA" id="ARBA00023134"/>
    </source>
</evidence>
<keyword evidence="6" id="KW-0131">Cell cycle</keyword>
<dbReference type="GO" id="GO:0032160">
    <property type="term" value="C:septin filament array"/>
    <property type="evidence" value="ECO:0007669"/>
    <property type="project" value="EnsemblFungi"/>
</dbReference>
<dbReference type="OMA" id="RSNPMGS"/>
<comment type="subcellular location">
    <subcellularLocation>
        <location evidence="1">Bud neck</location>
    </subcellularLocation>
</comment>
<dbReference type="InterPro" id="IPR030379">
    <property type="entry name" value="G_SEPTIN_dom"/>
</dbReference>
<dbReference type="InterPro" id="IPR027417">
    <property type="entry name" value="P-loop_NTPase"/>
</dbReference>
<dbReference type="Gene3D" id="3.40.50.300">
    <property type="entry name" value="P-loop containing nucleotide triphosphate hydrolases"/>
    <property type="match status" value="1"/>
</dbReference>
<dbReference type="Proteomes" id="UP000000267">
    <property type="component" value="Unassembled WGS sequence"/>
</dbReference>
<proteinExistence type="inferred from homology"/>
<dbReference type="RefSeq" id="XP_001643288.1">
    <property type="nucleotide sequence ID" value="XM_001643238.1"/>
</dbReference>
<dbReference type="PIRSF" id="PIRSF006698">
    <property type="entry name" value="Septin"/>
    <property type="match status" value="1"/>
</dbReference>
<evidence type="ECO:0000256" key="1">
    <source>
        <dbReference type="ARBA" id="ARBA00004266"/>
    </source>
</evidence>
<feature type="compositionally biased region" description="Polar residues" evidence="9">
    <location>
        <begin position="20"/>
        <end position="41"/>
    </location>
</feature>
<accession>A7TQK9</accession>
<evidence type="ECO:0000259" key="10">
    <source>
        <dbReference type="PROSITE" id="PS51719"/>
    </source>
</evidence>
<keyword evidence="12" id="KW-1185">Reference proteome</keyword>
<feature type="compositionally biased region" description="Low complexity" evidence="9">
    <location>
        <begin position="173"/>
        <end position="201"/>
    </location>
</feature>
<sequence>MTVATSQIPIKQEDMDGSLGINSVTQDQSNDLGNSNASSKSMLENNEQISLNEFERQKSNRNSAIDSNQVLSQVLPEQPDLRIIRRKITNYVGFANLPKQWHRKSIKKGFNLNILCVSQTGLGKSTLINTLFNKNIYNEENGSNIVNSTTDNLDKIKLEDDNNTISNEESAENTNTDNVSSNNGNNKHNSSNGNSESNQPNVRIESVSTIIEENGVNLRLTVVDTPGFGDSIDNTNSWEPIIKEVDSRFDQYLDAENRINRSVIEDNRIHACLYFIEPTAHFLKPLDLEFCKQIHEKCNLIPIIAKSDILTEEEIDSFKRKITKQLQEAGVKLFKPPHYELDDKETIKLTDELYNKLPFAVVGSTDLVVNGEGKQVRGRSYPWGIVEVDNANHNDFVYLRDYLVRQYLEELRERTNNELYENYRSEKLTKLGINQDNLVFKEFDPETRQKEDKQLHEAKLAKLEAEMKSVFQTKVSEKEKKLQKSEAELFARHKEMKEKLTKQLKALEEKKHQLEMSIANQMTSSPAQKKKGFLR</sequence>
<dbReference type="STRING" id="436907.A7TQK9"/>
<dbReference type="GO" id="GO:0031107">
    <property type="term" value="P:septin ring disassembly"/>
    <property type="evidence" value="ECO:0007669"/>
    <property type="project" value="EnsemblFungi"/>
</dbReference>
<dbReference type="GO" id="GO:0001400">
    <property type="term" value="C:mating projection base"/>
    <property type="evidence" value="ECO:0007669"/>
    <property type="project" value="EnsemblFungi"/>
</dbReference>
<reference evidence="11 12" key="1">
    <citation type="journal article" date="2007" name="Proc. Natl. Acad. Sci. U.S.A.">
        <title>Independent sorting-out of thousands of duplicated gene pairs in two yeast species descended from a whole-genome duplication.</title>
        <authorList>
            <person name="Scannell D.R."/>
            <person name="Frank A.C."/>
            <person name="Conant G.C."/>
            <person name="Byrne K.P."/>
            <person name="Woolfit M."/>
            <person name="Wolfe K.H."/>
        </authorList>
    </citation>
    <scope>NUCLEOTIDE SEQUENCE [LARGE SCALE GENOMIC DNA]</scope>
    <source>
        <strain evidence="12">ATCC 22028 / DSM 70294 / BCRC 21397 / CBS 2163 / NBRC 10782 / NRRL Y-8283 / UCD 57-17</strain>
    </source>
</reference>
<feature type="region of interest" description="Disordered" evidence="9">
    <location>
        <begin position="1"/>
        <end position="41"/>
    </location>
</feature>
<keyword evidence="5 7" id="KW-0342">GTP-binding</keyword>
<comment type="similarity">
    <text evidence="7">Belongs to the TRAFAC class TrmE-Era-EngA-EngB-Septin-like GTPase superfamily. Septin GTPase family.</text>
</comment>
<evidence type="ECO:0000256" key="6">
    <source>
        <dbReference type="ARBA" id="ARBA00023306"/>
    </source>
</evidence>
<feature type="region of interest" description="Disordered" evidence="9">
    <location>
        <begin position="165"/>
        <end position="201"/>
    </location>
</feature>
<dbReference type="GeneID" id="5543512"/>
<dbReference type="PANTHER" id="PTHR18884">
    <property type="entry name" value="SEPTIN"/>
    <property type="match status" value="1"/>
</dbReference>
<dbReference type="GO" id="GO:1990317">
    <property type="term" value="C:Gin4 complex"/>
    <property type="evidence" value="ECO:0007669"/>
    <property type="project" value="EnsemblFungi"/>
</dbReference>
<dbReference type="GO" id="GO:0010314">
    <property type="term" value="F:phosphatidylinositol-5-phosphate binding"/>
    <property type="evidence" value="ECO:0007669"/>
    <property type="project" value="EnsemblFungi"/>
</dbReference>
<organism evidence="12">
    <name type="scientific">Vanderwaltozyma polyspora (strain ATCC 22028 / DSM 70294 / BCRC 21397 / CBS 2163 / NBRC 10782 / NRRL Y-8283 / UCD 57-17)</name>
    <name type="common">Kluyveromyces polysporus</name>
    <dbReference type="NCBI Taxonomy" id="436907"/>
    <lineage>
        <taxon>Eukaryota</taxon>
        <taxon>Fungi</taxon>
        <taxon>Dikarya</taxon>
        <taxon>Ascomycota</taxon>
        <taxon>Saccharomycotina</taxon>
        <taxon>Saccharomycetes</taxon>
        <taxon>Saccharomycetales</taxon>
        <taxon>Saccharomycetaceae</taxon>
        <taxon>Vanderwaltozyma</taxon>
    </lineage>
</organism>
<dbReference type="eggNOG" id="KOG2655">
    <property type="taxonomic scope" value="Eukaryota"/>
</dbReference>
<dbReference type="SUPFAM" id="SSF52540">
    <property type="entry name" value="P-loop containing nucleoside triphosphate hydrolases"/>
    <property type="match status" value="1"/>
</dbReference>
<dbReference type="EMBL" id="DS480460">
    <property type="protein sequence ID" value="EDO15430.1"/>
    <property type="molecule type" value="Genomic_DNA"/>
</dbReference>